<accession>A0A812E0J1</accession>
<feature type="transmembrane region" description="Helical" evidence="1">
    <location>
        <begin position="59"/>
        <end position="80"/>
    </location>
</feature>
<keyword evidence="1" id="KW-0472">Membrane</keyword>
<dbReference type="Proteomes" id="UP000597762">
    <property type="component" value="Unassembled WGS sequence"/>
</dbReference>
<proteinExistence type="predicted"/>
<dbReference type="AlphaFoldDB" id="A0A812E0J1"/>
<keyword evidence="1" id="KW-1133">Transmembrane helix</keyword>
<keyword evidence="1" id="KW-0812">Transmembrane</keyword>
<name>A0A812E0J1_ACAPH</name>
<gene>
    <name evidence="2" type="ORF">SPHA_62548</name>
</gene>
<keyword evidence="3" id="KW-1185">Reference proteome</keyword>
<organism evidence="2 3">
    <name type="scientific">Acanthosepion pharaonis</name>
    <name type="common">Pharaoh cuttlefish</name>
    <name type="synonym">Sepia pharaonis</name>
    <dbReference type="NCBI Taxonomy" id="158019"/>
    <lineage>
        <taxon>Eukaryota</taxon>
        <taxon>Metazoa</taxon>
        <taxon>Spiralia</taxon>
        <taxon>Lophotrochozoa</taxon>
        <taxon>Mollusca</taxon>
        <taxon>Cephalopoda</taxon>
        <taxon>Coleoidea</taxon>
        <taxon>Decapodiformes</taxon>
        <taxon>Sepiida</taxon>
        <taxon>Sepiina</taxon>
        <taxon>Sepiidae</taxon>
        <taxon>Acanthosepion</taxon>
    </lineage>
</organism>
<feature type="transmembrane region" description="Helical" evidence="1">
    <location>
        <begin position="86"/>
        <end position="107"/>
    </location>
</feature>
<evidence type="ECO:0000313" key="3">
    <source>
        <dbReference type="Proteomes" id="UP000597762"/>
    </source>
</evidence>
<evidence type="ECO:0000313" key="2">
    <source>
        <dbReference type="EMBL" id="CAE1311021.1"/>
    </source>
</evidence>
<reference evidence="2" key="1">
    <citation type="submission" date="2021-01" db="EMBL/GenBank/DDBJ databases">
        <authorList>
            <person name="Li R."/>
            <person name="Bekaert M."/>
        </authorList>
    </citation>
    <scope>NUCLEOTIDE SEQUENCE</scope>
    <source>
        <strain evidence="2">Farmed</strain>
    </source>
</reference>
<dbReference type="EMBL" id="CAHIKZ030004476">
    <property type="protein sequence ID" value="CAE1311021.1"/>
    <property type="molecule type" value="Genomic_DNA"/>
</dbReference>
<protein>
    <submittedName>
        <fullName evidence="2">Uncharacterized protein</fullName>
    </submittedName>
</protein>
<sequence>MYPFVLPFYTLLAFYTPLHILTLYFNFLSSPFFTSPSSFLSSHSSFLFSLSWLFHSSSLFNLILQLFILAFFSLSLLLLLTSPSSFSSFLTSLLILFLFCHLLRLLLQRMLTSFSLILACSDKLTSIRTTVRTSHLAIMFRRDVVSSGMTPHDICLSVYLSIKADSLS</sequence>
<feature type="transmembrane region" description="Helical" evidence="1">
    <location>
        <begin position="6"/>
        <end position="27"/>
    </location>
</feature>
<comment type="caution">
    <text evidence="2">The sequence shown here is derived from an EMBL/GenBank/DDBJ whole genome shotgun (WGS) entry which is preliminary data.</text>
</comment>
<evidence type="ECO:0000256" key="1">
    <source>
        <dbReference type="SAM" id="Phobius"/>
    </source>
</evidence>